<dbReference type="KEGG" id="vg:5329894"/>
<evidence type="ECO:0000313" key="2">
    <source>
        <dbReference type="Proteomes" id="UP000001112"/>
    </source>
</evidence>
<name>A6XAE4_9CAUD</name>
<dbReference type="RefSeq" id="YP_001333674.1">
    <property type="nucleotide sequence ID" value="NC_009643.1"/>
</dbReference>
<proteinExistence type="predicted"/>
<keyword evidence="2" id="KW-1185">Reference proteome</keyword>
<sequence length="79" mass="9198">MTTQMIKRKLRHYGMREFYTPGGCNILYCGCTAFRLINDYTMEVWNHFESSSGTIIHYDSMSQRNEALLEMGMESMGVI</sequence>
<dbReference type="EMBL" id="DQ123818">
    <property type="protein sequence ID" value="ABR67683.1"/>
    <property type="molecule type" value="Genomic_DNA"/>
</dbReference>
<protein>
    <submittedName>
        <fullName evidence="1">Uncharacterized protein</fullName>
    </submittedName>
</protein>
<dbReference type="GeneID" id="5329894"/>
<organism evidence="1 2">
    <name type="scientific">Actinomyces phage Av-1</name>
    <dbReference type="NCBI Taxonomy" id="2880361"/>
    <lineage>
        <taxon>Viruses</taxon>
        <taxon>Duplodnaviria</taxon>
        <taxon>Heunggongvirae</taxon>
        <taxon>Uroviricota</taxon>
        <taxon>Caudoviricetes</taxon>
        <taxon>Dybvigvirus</taxon>
        <taxon>Dybvigvirus Av1</taxon>
    </lineage>
</organism>
<evidence type="ECO:0000313" key="1">
    <source>
        <dbReference type="EMBL" id="ABR67683.1"/>
    </source>
</evidence>
<dbReference type="Proteomes" id="UP000001112">
    <property type="component" value="Segment"/>
</dbReference>
<reference evidence="1 2" key="1">
    <citation type="journal article" date="2006" name="Appl. Environ. Microbiol.">
        <title>Isolation and expression of the lysis genes of Actinomyces naeslundii phage Av-1.</title>
        <authorList>
            <person name="Delisle A.L."/>
            <person name="Barcak G.J."/>
            <person name="Guo M."/>
        </authorList>
    </citation>
    <scope>NUCLEOTIDE SEQUENCE</scope>
</reference>
<accession>A6XAE4</accession>